<dbReference type="KEGG" id="fbe:FF125_16175"/>
<dbReference type="RefSeq" id="WP_138949930.1">
    <property type="nucleotide sequence ID" value="NZ_CP040749.1"/>
</dbReference>
<evidence type="ECO:0000313" key="2">
    <source>
        <dbReference type="EMBL" id="QCX39899.1"/>
    </source>
</evidence>
<dbReference type="EMBL" id="CP040749">
    <property type="protein sequence ID" value="QCX39899.1"/>
    <property type="molecule type" value="Genomic_DNA"/>
</dbReference>
<evidence type="ECO:0000313" key="1">
    <source>
        <dbReference type="EMBL" id="QCX39064.1"/>
    </source>
</evidence>
<organism evidence="2 3">
    <name type="scientific">Aureibaculum algae</name>
    <dbReference type="NCBI Taxonomy" id="2584122"/>
    <lineage>
        <taxon>Bacteria</taxon>
        <taxon>Pseudomonadati</taxon>
        <taxon>Bacteroidota</taxon>
        <taxon>Flavobacteriia</taxon>
        <taxon>Flavobacteriales</taxon>
        <taxon>Flavobacteriaceae</taxon>
        <taxon>Aureibaculum</taxon>
    </lineage>
</organism>
<sequence>MTPIELDIQKIDNISKQKEQENLKFRTFLKGQDDVKLDRIVHRLNKCVESQIDCTDCGNCCKNLRPCVNSMEIDTLKSIDKVSREYFVENFIEQNELEDIKFLKGTPCKYLIDKKCSIYDVRPNDCKSYPHINKKKFNSRTWGIIENYAICPIVFNVIERLKTELRFR</sequence>
<proteinExistence type="predicted"/>
<dbReference type="Pfam" id="PF03692">
    <property type="entry name" value="CxxCxxCC"/>
    <property type="match status" value="1"/>
</dbReference>
<protein>
    <submittedName>
        <fullName evidence="2">YkgJ family cysteine cluster protein</fullName>
    </submittedName>
</protein>
<accession>A0A5B7TSM7</accession>
<name>A0A5B7TSM7_9FLAO</name>
<gene>
    <name evidence="1" type="ORF">FF125_11695</name>
    <name evidence="2" type="ORF">FF125_16175</name>
</gene>
<reference evidence="2 3" key="1">
    <citation type="submission" date="2019-05" db="EMBL/GenBank/DDBJ databases">
        <title>Algicella ahnfeltiae gen. nov., sp. nov., a novel marine bacterium of the family Flavobacteriaceae isolated from a red alga.</title>
        <authorList>
            <person name="Nedashkovskaya O.I."/>
            <person name="Kukhlevskiy A.D."/>
            <person name="Kim S.-G."/>
            <person name="Zhukova N.V."/>
            <person name="Mikhailov V.V."/>
        </authorList>
    </citation>
    <scope>NUCLEOTIDE SEQUENCE [LARGE SCALE GENOMIC DNA]</scope>
    <source>
        <strain evidence="2 3">10Alg115</strain>
    </source>
</reference>
<dbReference type="Proteomes" id="UP000306229">
    <property type="component" value="Chromosome"/>
</dbReference>
<dbReference type="AlphaFoldDB" id="A0A5B7TSM7"/>
<dbReference type="OrthoDB" id="665764at2"/>
<dbReference type="EMBL" id="CP040749">
    <property type="protein sequence ID" value="QCX39064.1"/>
    <property type="molecule type" value="Genomic_DNA"/>
</dbReference>
<evidence type="ECO:0000313" key="3">
    <source>
        <dbReference type="Proteomes" id="UP000306229"/>
    </source>
</evidence>
<dbReference type="KEGG" id="fbe:FF125_11695"/>
<keyword evidence="3" id="KW-1185">Reference proteome</keyword>
<dbReference type="InterPro" id="IPR005358">
    <property type="entry name" value="Puta_zinc/iron-chelating_dom"/>
</dbReference>